<dbReference type="Pfam" id="PF00168">
    <property type="entry name" value="C2"/>
    <property type="match status" value="3"/>
</dbReference>
<feature type="region of interest" description="Disordered" evidence="2">
    <location>
        <begin position="1566"/>
        <end position="1590"/>
    </location>
</feature>
<gene>
    <name evidence="4" type="primary">C2cd3</name>
</gene>
<dbReference type="InterPro" id="IPR000008">
    <property type="entry name" value="C2_dom"/>
</dbReference>
<feature type="compositionally biased region" description="Basic and acidic residues" evidence="2">
    <location>
        <begin position="2065"/>
        <end position="2082"/>
    </location>
</feature>
<feature type="compositionally biased region" description="Basic and acidic residues" evidence="2">
    <location>
        <begin position="2091"/>
        <end position="2142"/>
    </location>
</feature>
<keyword evidence="1" id="KW-0175">Coiled coil</keyword>
<evidence type="ECO:0000313" key="4">
    <source>
        <dbReference type="EMBL" id="CAB3226785.1"/>
    </source>
</evidence>
<protein>
    <submittedName>
        <fullName evidence="4">C2 domain-containing protein 3</fullName>
    </submittedName>
</protein>
<accession>A0A6F9D8N3</accession>
<feature type="domain" description="C2" evidence="3">
    <location>
        <begin position="974"/>
        <end position="1138"/>
    </location>
</feature>
<dbReference type="EMBL" id="LR783486">
    <property type="protein sequence ID" value="CAB3226785.1"/>
    <property type="molecule type" value="mRNA"/>
</dbReference>
<reference evidence="4" key="1">
    <citation type="submission" date="2020-04" db="EMBL/GenBank/DDBJ databases">
        <authorList>
            <person name="Neveu A P."/>
        </authorList>
    </citation>
    <scope>NUCLEOTIDE SEQUENCE</scope>
    <source>
        <tissue evidence="4">Whole embryo</tissue>
    </source>
</reference>
<feature type="compositionally biased region" description="Acidic residues" evidence="2">
    <location>
        <begin position="2234"/>
        <end position="2248"/>
    </location>
</feature>
<feature type="compositionally biased region" description="Acidic residues" evidence="2">
    <location>
        <begin position="2143"/>
        <end position="2177"/>
    </location>
</feature>
<dbReference type="SMART" id="SM00239">
    <property type="entry name" value="C2"/>
    <property type="match status" value="4"/>
</dbReference>
<feature type="domain" description="C2" evidence="3">
    <location>
        <begin position="1595"/>
        <end position="1732"/>
    </location>
</feature>
<evidence type="ECO:0000256" key="2">
    <source>
        <dbReference type="SAM" id="MobiDB-lite"/>
    </source>
</evidence>
<proteinExistence type="evidence at transcript level"/>
<dbReference type="Pfam" id="PF25339">
    <property type="entry name" value="C2_C2CD3_N"/>
    <property type="match status" value="1"/>
</dbReference>
<dbReference type="GO" id="GO:0061511">
    <property type="term" value="P:centriole elongation"/>
    <property type="evidence" value="ECO:0007669"/>
    <property type="project" value="TreeGrafter"/>
</dbReference>
<feature type="compositionally biased region" description="Basic and acidic residues" evidence="2">
    <location>
        <begin position="301"/>
        <end position="311"/>
    </location>
</feature>
<dbReference type="SUPFAM" id="SSF49562">
    <property type="entry name" value="C2 domain (Calcium/lipid-binding domain, CaLB)"/>
    <property type="match status" value="4"/>
</dbReference>
<feature type="region of interest" description="Disordered" evidence="2">
    <location>
        <begin position="547"/>
        <end position="567"/>
    </location>
</feature>
<dbReference type="GO" id="GO:0034451">
    <property type="term" value="C:centriolar satellite"/>
    <property type="evidence" value="ECO:0007669"/>
    <property type="project" value="TreeGrafter"/>
</dbReference>
<feature type="region of interest" description="Disordered" evidence="2">
    <location>
        <begin position="962"/>
        <end position="986"/>
    </location>
</feature>
<dbReference type="InterPro" id="IPR035892">
    <property type="entry name" value="C2_domain_sf"/>
</dbReference>
<feature type="region of interest" description="Disordered" evidence="2">
    <location>
        <begin position="2304"/>
        <end position="2361"/>
    </location>
</feature>
<dbReference type="Gene3D" id="2.60.40.150">
    <property type="entry name" value="C2 domain"/>
    <property type="match status" value="3"/>
</dbReference>
<dbReference type="PANTHER" id="PTHR21254:SF1">
    <property type="entry name" value="C2 DOMAIN-CONTAINING PROTEIN 3"/>
    <property type="match status" value="1"/>
</dbReference>
<dbReference type="GO" id="GO:0060271">
    <property type="term" value="P:cilium assembly"/>
    <property type="evidence" value="ECO:0007669"/>
    <property type="project" value="TreeGrafter"/>
</dbReference>
<dbReference type="InterPro" id="IPR057537">
    <property type="entry name" value="C2_C2CD3_N"/>
</dbReference>
<evidence type="ECO:0000259" key="3">
    <source>
        <dbReference type="PROSITE" id="PS50004"/>
    </source>
</evidence>
<feature type="compositionally biased region" description="Acidic residues" evidence="2">
    <location>
        <begin position="2045"/>
        <end position="2057"/>
    </location>
</feature>
<evidence type="ECO:0000256" key="1">
    <source>
        <dbReference type="SAM" id="Coils"/>
    </source>
</evidence>
<feature type="region of interest" description="Disordered" evidence="2">
    <location>
        <begin position="2043"/>
        <end position="2288"/>
    </location>
</feature>
<feature type="compositionally biased region" description="Low complexity" evidence="2">
    <location>
        <begin position="2269"/>
        <end position="2283"/>
    </location>
</feature>
<feature type="compositionally biased region" description="Basic and acidic residues" evidence="2">
    <location>
        <begin position="2180"/>
        <end position="2190"/>
    </location>
</feature>
<feature type="region of interest" description="Disordered" evidence="2">
    <location>
        <begin position="170"/>
        <end position="315"/>
    </location>
</feature>
<name>A0A6F9D8N3_9ASCI</name>
<feature type="compositionally biased region" description="Low complexity" evidence="2">
    <location>
        <begin position="177"/>
        <end position="221"/>
    </location>
</feature>
<feature type="compositionally biased region" description="Low complexity" evidence="2">
    <location>
        <begin position="1577"/>
        <end position="1586"/>
    </location>
</feature>
<feature type="compositionally biased region" description="Basic residues" evidence="2">
    <location>
        <begin position="225"/>
        <end position="241"/>
    </location>
</feature>
<feature type="compositionally biased region" description="Polar residues" evidence="2">
    <location>
        <begin position="2340"/>
        <end position="2349"/>
    </location>
</feature>
<feature type="domain" description="C2" evidence="3">
    <location>
        <begin position="1171"/>
        <end position="1329"/>
    </location>
</feature>
<organism evidence="4">
    <name type="scientific">Phallusia mammillata</name>
    <dbReference type="NCBI Taxonomy" id="59560"/>
    <lineage>
        <taxon>Eukaryota</taxon>
        <taxon>Metazoa</taxon>
        <taxon>Chordata</taxon>
        <taxon>Tunicata</taxon>
        <taxon>Ascidiacea</taxon>
        <taxon>Phlebobranchia</taxon>
        <taxon>Ascidiidae</taxon>
        <taxon>Phallusia</taxon>
    </lineage>
</organism>
<dbReference type="GO" id="GO:0005814">
    <property type="term" value="C:centriole"/>
    <property type="evidence" value="ECO:0007669"/>
    <property type="project" value="TreeGrafter"/>
</dbReference>
<feature type="compositionally biased region" description="Polar residues" evidence="2">
    <location>
        <begin position="969"/>
        <end position="984"/>
    </location>
</feature>
<sequence length="2361" mass="262916">MDRGRKRSKRKRVEYIDVVPSTDLPPLVEGELRCFLHVSLGRLTWGNITPSRAPPVSPAYVRLRWWGEASDGTLFRPQGRKDEVTIKSRAQFGIRSGPKQMTAYFNDMGSITLDILSSPKSMPIGRVQVPNVASLSSNSPIRGFFPIISSSSRKLGELHVAMSLKSLRNAYDDDSNDTGTDSSFSSRSRNTSARGVGSRRSSRSRQSSVGSARSRSSSAGSYKPARGRSRSNGRKQGRRKHSSSDSHDRNKRSNSRDSAKSHHSCGGYSDHHSNPDVPTPRGIDSYLEENGHDLYSMGLPSKKESKQKKPVDSSGIDMNAIQALLQRGKKLRDEITQSALSSDAVPPSPHKPERHLVFENVGKSPKLQPLPNPSPARIDASPRLQVQIPDQPESKLTQPISMPTPKPVPLFHHNKTNTEMRLVDMVLQAKGINDDLSNLAEVSSLHSGMGSIVSDIEDPLHDESILQHLFYNNMGFYPSNRPELERTLISEPTYTEAQLLHLRPQAPLSVQPQSTQATQKSNPVITLLDKLSEIHLARVTVKGIQLNETPDSDDEKPANKRGTKKRDLYVKVNSNKPPSSSAVKKQSGTYFVEYKFPFPQRPHGATSTSHEVTRIASRRLTPGGLVKFDQHSIFPVHFTKESLSKWMTESLQFIIHYKSPKGKKLRPVGKATMSLRQVIDAEDFLLSDTVEIIRDNPVAVCGCIKVSVELTQDSKDLPSEMSPAKRPVPVKVPNTYAISKPARDEFTVNKQQQSQRRTTHQHFDESRVAAVIDPLLLGNDDHHPLPLNLNHNILYLYVMIQEARDIPATKPPGTSSSTKCNFPSVYLICRTFASDEACKTPVVWNTSNPKFNFFQELPVKIDGELFSRLKNNYMVVEVWTKVRSSDQLSDKLMGLVKIPLHIFYQSLKDEEIARAVLESKYPMVSVDTFLPVVDVFTNTERGKLLTLLALGTKEQIGNLKKMKEVDEIPQQSHKPSRTQTNESLSPPVPVLHEFEVTIHGMQDFKPLESQAWGETDCYIQYHFPTTRNQTDKNEDGNDESQTTDAANLEAYRTDTSLCIPNLMFNFTKKHPVQPPHGVPVHRLILGACSGVGKHPGGGIPFEMWSRYYYPNVRDQLLAKGCLPAAKLCSMITMKHRTKCEETFNVPMKFVNADENQPTSAGDLRITIQYKSGSQSQLNEPPKELCRNVKLQVAVLRACGLKRAAELAASVTQDESLTHSATVGVNSYVVMRLSFLHDEKPRQTRCIARHFSPDFNHHFDVMCPIASYHNDVEPISLAEQLSGGEVDFEIWHKPTPEDSSAPSSGDVLLGRVTIPTSDLLTKTTGFSGWYPVTSIESLQRKSIVTVGGLEISLTFPCQQDLELILRAARSLAWKPSSASDLSRLLLPDCNGLLKAIDEVVTKEDYVTVSMTVTNAWLPKSSLTRGGNEIERSAHVYIRYKFFDKDSTTSSVCPVIGGSRSDRDPQTVKIAHRCSFPCRSNHPLVWYLREELLQIQVWLTHSRSARAEKRPLDSDKLLGVASIDMSSMLVGGLHRQQHISGLYSLYKPGIDDMGEACLRVYASINPGYHKDDTTEDESSVLPSTSLTSSDEDDGVEVLSHVNKVPSHHEVGTAFKAVVHVERAMHLPPPSPHFGTNPGCYVSYAVDGSDTESTTIVSKVTDHSSSPVWEDTQDVNLDRKLLQPGGGDLIFRVWIRADQTDSDQKPLSANDRMMGFASVDLSTLSAGFNAVNGWYNIIDLHGNCQGQLKVAVTPSDPICKPANSPPRRIGPVKGLLHSVPLITPVQTPSGSMYIPCVSLSQTVGTTCRVITTTSSQHQPAFEPRTTTAVPIFGMSTTASVPRSIGNYASRSIFRQDQQQSCLLQTLQRQMKELDEIKQNFQQRNKAALDALKPVSQTVEYTSTVTFPTLSSTETFIVPKTVVLPQTKPPHADLSATKTLNLNSSVSDEEQRMLHMMNDQHKANRKQTVHMSLFKTDKDAFEEEAALSDTEMSDVEFVCPRNLNEQSLFTTEQAEEQKVLGDTLQTTDSELNNTSLWLSASASHVDETVAAEDDQEEEDDASFNSNQDHLSRNLFPEENHHDLEDLNKDDEEPLVEDKRENPVSEEHDRDVASGEEGSGGKDEDHMEDREEKTDVVESNKPNHQDPKDDDDDDQENDEDDCETLVGSDSEEEEDFDEDQNPEQEIVHPDEKHQESEEDQEESGAPLTPKSPEKMEEVSYPSPHMTEDENLRSISDGEGSSDEVSSSEDSDTEENVKSFQRAKRSVLDDISNDSSVPHSSSHHPTLPSFFPPRKDLIASMRSLQAITTEQKHKLIKQDAVGTSTLEDPGTSPKNTRTRRKFVKPSASTDEQTNRLAKIFSTKYTSR</sequence>
<feature type="coiled-coil region" evidence="1">
    <location>
        <begin position="1860"/>
        <end position="1887"/>
    </location>
</feature>
<dbReference type="GO" id="GO:0071539">
    <property type="term" value="P:protein localization to centrosome"/>
    <property type="evidence" value="ECO:0007669"/>
    <property type="project" value="TreeGrafter"/>
</dbReference>
<dbReference type="CDD" id="cd00030">
    <property type="entry name" value="C2"/>
    <property type="match status" value="2"/>
</dbReference>
<dbReference type="PROSITE" id="PS50004">
    <property type="entry name" value="C2"/>
    <property type="match status" value="4"/>
</dbReference>
<dbReference type="PANTHER" id="PTHR21254">
    <property type="entry name" value="C2 DOMAIN-CONTAINING PROTEIN 3"/>
    <property type="match status" value="1"/>
</dbReference>
<feature type="domain" description="C2" evidence="3">
    <location>
        <begin position="781"/>
        <end position="913"/>
    </location>
</feature>